<feature type="region of interest" description="Disordered" evidence="1">
    <location>
        <begin position="71"/>
        <end position="134"/>
    </location>
</feature>
<dbReference type="EMBL" id="MFLA01000032">
    <property type="protein sequence ID" value="OGG58506.1"/>
    <property type="molecule type" value="Genomic_DNA"/>
</dbReference>
<gene>
    <name evidence="3" type="ORF">A2765_02115</name>
</gene>
<proteinExistence type="predicted"/>
<feature type="compositionally biased region" description="Polar residues" evidence="1">
    <location>
        <begin position="122"/>
        <end position="134"/>
    </location>
</feature>
<evidence type="ECO:0000256" key="2">
    <source>
        <dbReference type="SAM" id="Phobius"/>
    </source>
</evidence>
<feature type="region of interest" description="Disordered" evidence="1">
    <location>
        <begin position="1"/>
        <end position="37"/>
    </location>
</feature>
<keyword evidence="2" id="KW-0472">Membrane</keyword>
<name>A0A1F6DAS5_9BACT</name>
<feature type="compositionally biased region" description="Polar residues" evidence="1">
    <location>
        <begin position="76"/>
        <end position="115"/>
    </location>
</feature>
<evidence type="ECO:0000313" key="4">
    <source>
        <dbReference type="Proteomes" id="UP000176377"/>
    </source>
</evidence>
<reference evidence="3 4" key="1">
    <citation type="journal article" date="2016" name="Nat. Commun.">
        <title>Thousands of microbial genomes shed light on interconnected biogeochemical processes in an aquifer system.</title>
        <authorList>
            <person name="Anantharaman K."/>
            <person name="Brown C.T."/>
            <person name="Hug L.A."/>
            <person name="Sharon I."/>
            <person name="Castelle C.J."/>
            <person name="Probst A.J."/>
            <person name="Thomas B.C."/>
            <person name="Singh A."/>
            <person name="Wilkins M.J."/>
            <person name="Karaoz U."/>
            <person name="Brodie E.L."/>
            <person name="Williams K.H."/>
            <person name="Hubbard S.S."/>
            <person name="Banfield J.F."/>
        </authorList>
    </citation>
    <scope>NUCLEOTIDE SEQUENCE [LARGE SCALE GENOMIC DNA]</scope>
</reference>
<keyword evidence="2" id="KW-1133">Transmembrane helix</keyword>
<evidence type="ECO:0000313" key="3">
    <source>
        <dbReference type="EMBL" id="OGG58506.1"/>
    </source>
</evidence>
<evidence type="ECO:0000256" key="1">
    <source>
        <dbReference type="SAM" id="MobiDB-lite"/>
    </source>
</evidence>
<organism evidence="3 4">
    <name type="scientific">Candidatus Kaiserbacteria bacterium RIFCSPHIGHO2_01_FULL_56_24</name>
    <dbReference type="NCBI Taxonomy" id="1798487"/>
    <lineage>
        <taxon>Bacteria</taxon>
        <taxon>Candidatus Kaiseribacteriota</taxon>
    </lineage>
</organism>
<feature type="transmembrane region" description="Helical" evidence="2">
    <location>
        <begin position="38"/>
        <end position="59"/>
    </location>
</feature>
<sequence>MEPFNTNQNPVASGSQMPPISPEERTQGGPSAPKSGGVGPIAGAIIVIILLIAGGLYFWGAKLNQQSADIPAFIPSNDSSMQDTSPPTTELDSDTSAGLPPQSSSDDVTSIQSDFNAMDVDQMNSQNSAEMSNI</sequence>
<keyword evidence="2" id="KW-0812">Transmembrane</keyword>
<protein>
    <submittedName>
        <fullName evidence="3">Uncharacterized protein</fullName>
    </submittedName>
</protein>
<feature type="compositionally biased region" description="Polar residues" evidence="1">
    <location>
        <begin position="1"/>
        <end position="18"/>
    </location>
</feature>
<dbReference type="AlphaFoldDB" id="A0A1F6DAS5"/>
<accession>A0A1F6DAS5</accession>
<comment type="caution">
    <text evidence="3">The sequence shown here is derived from an EMBL/GenBank/DDBJ whole genome shotgun (WGS) entry which is preliminary data.</text>
</comment>
<dbReference type="Proteomes" id="UP000176377">
    <property type="component" value="Unassembled WGS sequence"/>
</dbReference>